<organism evidence="1 2">
    <name type="scientific">Chromobacterium violaceum</name>
    <dbReference type="NCBI Taxonomy" id="536"/>
    <lineage>
        <taxon>Bacteria</taxon>
        <taxon>Pseudomonadati</taxon>
        <taxon>Pseudomonadota</taxon>
        <taxon>Betaproteobacteria</taxon>
        <taxon>Neisseriales</taxon>
        <taxon>Chromobacteriaceae</taxon>
        <taxon>Chromobacterium</taxon>
    </lineage>
</organism>
<evidence type="ECO:0000313" key="2">
    <source>
        <dbReference type="Proteomes" id="UP000196342"/>
    </source>
</evidence>
<sequence length="232" mass="26630">MKERPILFSAPMIRALLAGTKKQTRCTIKGEPDLVRWSPIAISGVSGWEDEHGRPIRCPYGHLGDRLWVREKWRIGAWDADRGMFALDYCDGPRKEWLLPMATAVEEANEVFERLWIECSDELDAKGATHDADGQYSWRPGESPLRWRPSIHMPRWASRILLEITDVRVERLQDISEEDAVAEGGPVDHPNGTARGWFEQLWEKLNGAGSWDANPWVWVIEFKRIEEAACKP</sequence>
<keyword evidence="2" id="KW-1185">Reference proteome</keyword>
<proteinExistence type="predicted"/>
<dbReference type="Proteomes" id="UP000196342">
    <property type="component" value="Unassembled WGS sequence"/>
</dbReference>
<name>A0A202B2Y6_CHRVL</name>
<gene>
    <name evidence="1" type="ORF">CBW21_22155</name>
</gene>
<accession>A0A202B2Y6</accession>
<dbReference type="AlphaFoldDB" id="A0A202B2Y6"/>
<evidence type="ECO:0008006" key="3">
    <source>
        <dbReference type="Google" id="ProtNLM"/>
    </source>
</evidence>
<evidence type="ECO:0000313" key="1">
    <source>
        <dbReference type="EMBL" id="OVE45700.1"/>
    </source>
</evidence>
<reference evidence="1 2" key="1">
    <citation type="submission" date="2017-05" db="EMBL/GenBank/DDBJ databases">
        <title>Chromobacterium violaceum GHPS1 isolated from Hydrocarbon polluted soil in French Guiana display an awesome secondary metabolite arsenal and a battery of drug and heavy-metal-resistance and detoxification of xenobiotics proteins.</title>
        <authorList>
            <person name="Belbahri L."/>
        </authorList>
    </citation>
    <scope>NUCLEOTIDE SEQUENCE [LARGE SCALE GENOMIC DNA]</scope>
    <source>
        <strain evidence="1 2">GHPS1</strain>
    </source>
</reference>
<protein>
    <recommendedName>
        <fullName evidence="3">Morphogenetic protein</fullName>
    </recommendedName>
</protein>
<comment type="caution">
    <text evidence="1">The sequence shown here is derived from an EMBL/GenBank/DDBJ whole genome shotgun (WGS) entry which is preliminary data.</text>
</comment>
<dbReference type="EMBL" id="NHOO01000030">
    <property type="protein sequence ID" value="OVE45700.1"/>
    <property type="molecule type" value="Genomic_DNA"/>
</dbReference>